<dbReference type="OrthoDB" id="128727at2759"/>
<feature type="chain" id="PRO_5025624435" description="RxLR effector protein" evidence="1">
    <location>
        <begin position="24"/>
        <end position="72"/>
    </location>
</feature>
<sequence>MVRLLALAALLVAAVMSFSPAAAIPDPMAVAAQATNVAMDTSSGAADVVKEAAKLNTSETSETNFSPIRQTK</sequence>
<dbReference type="AlphaFoldDB" id="A0A6A3K6E6"/>
<dbReference type="EMBL" id="QXFU01001462">
    <property type="protein sequence ID" value="KAE9001922.1"/>
    <property type="molecule type" value="Genomic_DNA"/>
</dbReference>
<evidence type="ECO:0000313" key="2">
    <source>
        <dbReference type="EMBL" id="KAE9001922.1"/>
    </source>
</evidence>
<organism evidence="2 3">
    <name type="scientific">Phytophthora rubi</name>
    <dbReference type="NCBI Taxonomy" id="129364"/>
    <lineage>
        <taxon>Eukaryota</taxon>
        <taxon>Sar</taxon>
        <taxon>Stramenopiles</taxon>
        <taxon>Oomycota</taxon>
        <taxon>Peronosporomycetes</taxon>
        <taxon>Peronosporales</taxon>
        <taxon>Peronosporaceae</taxon>
        <taxon>Phytophthora</taxon>
    </lineage>
</organism>
<reference evidence="2 3" key="1">
    <citation type="submission" date="2018-09" db="EMBL/GenBank/DDBJ databases">
        <title>Genomic investigation of the strawberry pathogen Phytophthora fragariae indicates pathogenicity is determined by transcriptional variation in three key races.</title>
        <authorList>
            <person name="Adams T.M."/>
            <person name="Armitage A.D."/>
            <person name="Sobczyk M.K."/>
            <person name="Bates H.J."/>
            <person name="Dunwell J.M."/>
            <person name="Nellist C.F."/>
            <person name="Harrison R.J."/>
        </authorList>
    </citation>
    <scope>NUCLEOTIDE SEQUENCE [LARGE SCALE GENOMIC DNA]</scope>
    <source>
        <strain evidence="2 3">SCRP324</strain>
    </source>
</reference>
<comment type="caution">
    <text evidence="2">The sequence shown here is derived from an EMBL/GenBank/DDBJ whole genome shotgun (WGS) entry which is preliminary data.</text>
</comment>
<proteinExistence type="predicted"/>
<feature type="signal peptide" evidence="1">
    <location>
        <begin position="1"/>
        <end position="23"/>
    </location>
</feature>
<dbReference type="Proteomes" id="UP000435112">
    <property type="component" value="Unassembled WGS sequence"/>
</dbReference>
<gene>
    <name evidence="2" type="ORF">PR002_g17781</name>
</gene>
<evidence type="ECO:0008006" key="4">
    <source>
        <dbReference type="Google" id="ProtNLM"/>
    </source>
</evidence>
<name>A0A6A3K6E6_9STRA</name>
<protein>
    <recommendedName>
        <fullName evidence="4">RxLR effector protein</fullName>
    </recommendedName>
</protein>
<evidence type="ECO:0000313" key="3">
    <source>
        <dbReference type="Proteomes" id="UP000435112"/>
    </source>
</evidence>
<keyword evidence="1" id="KW-0732">Signal</keyword>
<evidence type="ECO:0000256" key="1">
    <source>
        <dbReference type="SAM" id="SignalP"/>
    </source>
</evidence>
<accession>A0A6A3K6E6</accession>